<name>A0A6N7J1L9_9FIRM</name>
<evidence type="ECO:0000313" key="2">
    <source>
        <dbReference type="EMBL" id="MQN01945.1"/>
    </source>
</evidence>
<sequence length="251" mass="28927">MMEAFRSCCRRILAKTKKGLPWVIAAVLVVVILGIGVKVGVEQRAKFIYKDHLNDTAVTVDGEALTFRDLAFYVVYEENLVQKSALVYNQEAPADYWNSHVNGKFITLEARNSVMKMAVHDRILLRKAQSKGVVLTSDEKSRLETRRTDFYEDLYDDQKERLPVSYSVLNDTMEDIAVVEKYQRMLASERNDTYASFDYDGKNYRALKKKHDVEINTKLWNRVSIGRVTLNNAPDYQAAKGRQNYHIEGKK</sequence>
<keyword evidence="1" id="KW-1133">Transmembrane helix</keyword>
<dbReference type="EMBL" id="VOGC01000007">
    <property type="protein sequence ID" value="MQN01945.1"/>
    <property type="molecule type" value="Genomic_DNA"/>
</dbReference>
<gene>
    <name evidence="2" type="ORF">FRC54_08595</name>
</gene>
<keyword evidence="3" id="KW-1185">Reference proteome</keyword>
<keyword evidence="1" id="KW-0472">Membrane</keyword>
<dbReference type="AlphaFoldDB" id="A0A6N7J1L9"/>
<protein>
    <submittedName>
        <fullName evidence="2">Uncharacterized protein</fullName>
    </submittedName>
</protein>
<accession>A0A6N7J1L9</accession>
<reference evidence="2" key="1">
    <citation type="journal article" date="2020" name="Appl. Environ. Microbiol.">
        <title>Medium-Chain Fatty Acid Synthesis by 'Candidatus Weimeria bifida' gen. nov., sp. nov., and 'Candidatus Pseudoramibacter fermentans' sp. nov.</title>
        <authorList>
            <person name="Scarborough M.J."/>
            <person name="Myers K.S."/>
            <person name="Donohue T.J."/>
            <person name="Noguera D.R."/>
        </authorList>
    </citation>
    <scope>NUCLEOTIDE SEQUENCE</scope>
    <source>
        <strain evidence="2">LCO1.1</strain>
    </source>
</reference>
<feature type="transmembrane region" description="Helical" evidence="1">
    <location>
        <begin position="20"/>
        <end position="41"/>
    </location>
</feature>
<evidence type="ECO:0000313" key="3">
    <source>
        <dbReference type="Proteomes" id="UP000460257"/>
    </source>
</evidence>
<keyword evidence="1" id="KW-0812">Transmembrane</keyword>
<organism evidence="2 3">
    <name type="scientific">Candidatus Weimeria bifida</name>
    <dbReference type="NCBI Taxonomy" id="2599074"/>
    <lineage>
        <taxon>Bacteria</taxon>
        <taxon>Bacillati</taxon>
        <taxon>Bacillota</taxon>
        <taxon>Clostridia</taxon>
        <taxon>Lachnospirales</taxon>
        <taxon>Lachnospiraceae</taxon>
        <taxon>Candidatus Weimeria</taxon>
    </lineage>
</organism>
<evidence type="ECO:0000256" key="1">
    <source>
        <dbReference type="SAM" id="Phobius"/>
    </source>
</evidence>
<dbReference type="Proteomes" id="UP000460257">
    <property type="component" value="Unassembled WGS sequence"/>
</dbReference>
<comment type="caution">
    <text evidence="2">The sequence shown here is derived from an EMBL/GenBank/DDBJ whole genome shotgun (WGS) entry which is preliminary data.</text>
</comment>
<proteinExistence type="predicted"/>